<comment type="catalytic activity">
    <reaction evidence="6">
        <text>cytidine(1402) in 16S rRNA + S-adenosyl-L-methionine = N(4)-methylcytidine(1402) in 16S rRNA + S-adenosyl-L-homocysteine + H(+)</text>
        <dbReference type="Rhea" id="RHEA:42928"/>
        <dbReference type="Rhea" id="RHEA-COMP:10286"/>
        <dbReference type="Rhea" id="RHEA-COMP:10287"/>
        <dbReference type="ChEBI" id="CHEBI:15378"/>
        <dbReference type="ChEBI" id="CHEBI:57856"/>
        <dbReference type="ChEBI" id="CHEBI:59789"/>
        <dbReference type="ChEBI" id="CHEBI:74506"/>
        <dbReference type="ChEBI" id="CHEBI:82748"/>
        <dbReference type="EC" id="2.1.1.199"/>
    </reaction>
</comment>
<dbReference type="NCBIfam" id="TIGR00006">
    <property type="entry name" value="16S rRNA (cytosine(1402)-N(4))-methyltransferase RsmH"/>
    <property type="match status" value="1"/>
</dbReference>
<dbReference type="InterPro" id="IPR002903">
    <property type="entry name" value="RsmH"/>
</dbReference>
<comment type="caution">
    <text evidence="7">The sequence shown here is derived from an EMBL/GenBank/DDBJ whole genome shotgun (WGS) entry which is preliminary data.</text>
</comment>
<feature type="binding site" evidence="6">
    <location>
        <position position="81"/>
    </location>
    <ligand>
        <name>S-adenosyl-L-methionine</name>
        <dbReference type="ChEBI" id="CHEBI:59789"/>
    </ligand>
</feature>
<proteinExistence type="inferred from homology"/>
<feature type="binding site" evidence="6">
    <location>
        <position position="109"/>
    </location>
    <ligand>
        <name>S-adenosyl-L-methionine</name>
        <dbReference type="ChEBI" id="CHEBI:59789"/>
    </ligand>
</feature>
<dbReference type="PANTHER" id="PTHR11265:SF0">
    <property type="entry name" value="12S RRNA N4-METHYLCYTIDINE METHYLTRANSFERASE"/>
    <property type="match status" value="1"/>
</dbReference>
<dbReference type="GO" id="GO:0071424">
    <property type="term" value="F:rRNA (cytosine-N4-)-methyltransferase activity"/>
    <property type="evidence" value="ECO:0007669"/>
    <property type="project" value="UniProtKB-UniRule"/>
</dbReference>
<dbReference type="AlphaFoldDB" id="C0GFU5"/>
<organism evidence="7 8">
    <name type="scientific">Dethiobacter alkaliphilus AHT 1</name>
    <dbReference type="NCBI Taxonomy" id="555088"/>
    <lineage>
        <taxon>Bacteria</taxon>
        <taxon>Bacillati</taxon>
        <taxon>Bacillota</taxon>
        <taxon>Dethiobacteria</taxon>
        <taxon>Dethiobacterales</taxon>
        <taxon>Dethiobacteraceae</taxon>
        <taxon>Dethiobacter</taxon>
    </lineage>
</organism>
<evidence type="ECO:0000256" key="3">
    <source>
        <dbReference type="ARBA" id="ARBA00022603"/>
    </source>
</evidence>
<dbReference type="InterPro" id="IPR029063">
    <property type="entry name" value="SAM-dependent_MTases_sf"/>
</dbReference>
<dbReference type="EC" id="2.1.1.199" evidence="6"/>
<name>C0GFU5_DETAL</name>
<dbReference type="RefSeq" id="WP_008516040.1">
    <property type="nucleotide sequence ID" value="NZ_ACJM01000006.1"/>
</dbReference>
<dbReference type="Gene3D" id="1.10.150.170">
    <property type="entry name" value="Putative methyltransferase TM0872, insert domain"/>
    <property type="match status" value="1"/>
</dbReference>
<keyword evidence="8" id="KW-1185">Reference proteome</keyword>
<evidence type="ECO:0000256" key="1">
    <source>
        <dbReference type="ARBA" id="ARBA00010396"/>
    </source>
</evidence>
<comment type="subcellular location">
    <subcellularLocation>
        <location evidence="6">Cytoplasm</location>
    </subcellularLocation>
</comment>
<evidence type="ECO:0000256" key="4">
    <source>
        <dbReference type="ARBA" id="ARBA00022679"/>
    </source>
</evidence>
<dbReference type="Gene3D" id="3.40.50.150">
    <property type="entry name" value="Vaccinia Virus protein VP39"/>
    <property type="match status" value="1"/>
</dbReference>
<dbReference type="eggNOG" id="COG0275">
    <property type="taxonomic scope" value="Bacteria"/>
</dbReference>
<protein>
    <recommendedName>
        <fullName evidence="6">Ribosomal RNA small subunit methyltransferase H</fullName>
        <ecNumber evidence="6">2.1.1.199</ecNumber>
    </recommendedName>
    <alternativeName>
        <fullName evidence="6">16S rRNA m(4)C1402 methyltransferase</fullName>
    </alternativeName>
    <alternativeName>
        <fullName evidence="6">rRNA (cytosine-N(4)-)-methyltransferase RsmH</fullName>
    </alternativeName>
</protein>
<reference evidence="7 8" key="1">
    <citation type="submission" date="2009-02" db="EMBL/GenBank/DDBJ databases">
        <title>Sequencing of the draft genome and assembly of Dethiobacter alkaliphilus AHT 1.</title>
        <authorList>
            <consortium name="US DOE Joint Genome Institute (JGI-PGF)"/>
            <person name="Lucas S."/>
            <person name="Copeland A."/>
            <person name="Lapidus A."/>
            <person name="Glavina del Rio T."/>
            <person name="Dalin E."/>
            <person name="Tice H."/>
            <person name="Bruce D."/>
            <person name="Goodwin L."/>
            <person name="Pitluck S."/>
            <person name="Larimer F."/>
            <person name="Land M.L."/>
            <person name="Hauser L."/>
            <person name="Muyzer G."/>
        </authorList>
    </citation>
    <scope>NUCLEOTIDE SEQUENCE [LARGE SCALE GENOMIC DNA]</scope>
    <source>
        <strain evidence="7 8">AHT 1</strain>
    </source>
</reference>
<keyword evidence="4 6" id="KW-0808">Transferase</keyword>
<comment type="function">
    <text evidence="6">Specifically methylates the N4 position of cytidine in position 1402 (C1402) of 16S rRNA.</text>
</comment>
<dbReference type="OrthoDB" id="9806637at2"/>
<dbReference type="Proteomes" id="UP000006443">
    <property type="component" value="Unassembled WGS sequence"/>
</dbReference>
<keyword evidence="3 6" id="KW-0489">Methyltransferase</keyword>
<dbReference type="InterPro" id="IPR023397">
    <property type="entry name" value="SAM-dep_MeTrfase_MraW_recog"/>
</dbReference>
<dbReference type="SUPFAM" id="SSF53335">
    <property type="entry name" value="S-adenosyl-L-methionine-dependent methyltransferases"/>
    <property type="match status" value="1"/>
</dbReference>
<dbReference type="STRING" id="555088.DealDRAFT_1354"/>
<evidence type="ECO:0000256" key="6">
    <source>
        <dbReference type="HAMAP-Rule" id="MF_01007"/>
    </source>
</evidence>
<evidence type="ECO:0000256" key="5">
    <source>
        <dbReference type="ARBA" id="ARBA00022691"/>
    </source>
</evidence>
<dbReference type="HAMAP" id="MF_01007">
    <property type="entry name" value="16SrRNA_methyltr_H"/>
    <property type="match status" value="1"/>
</dbReference>
<feature type="binding site" evidence="6">
    <location>
        <position position="102"/>
    </location>
    <ligand>
        <name>S-adenosyl-L-methionine</name>
        <dbReference type="ChEBI" id="CHEBI:59789"/>
    </ligand>
</feature>
<feature type="binding site" evidence="6">
    <location>
        <begin position="34"/>
        <end position="36"/>
    </location>
    <ligand>
        <name>S-adenosyl-L-methionine</name>
        <dbReference type="ChEBI" id="CHEBI:59789"/>
    </ligand>
</feature>
<dbReference type="Pfam" id="PF01795">
    <property type="entry name" value="Methyltransf_5"/>
    <property type="match status" value="1"/>
</dbReference>
<comment type="similarity">
    <text evidence="1 6">Belongs to the methyltransferase superfamily. RsmH family.</text>
</comment>
<dbReference type="PANTHER" id="PTHR11265">
    <property type="entry name" value="S-ADENOSYL-METHYLTRANSFERASE MRAW"/>
    <property type="match status" value="1"/>
</dbReference>
<dbReference type="SUPFAM" id="SSF81799">
    <property type="entry name" value="Putative methyltransferase TM0872, insert domain"/>
    <property type="match status" value="1"/>
</dbReference>
<dbReference type="PIRSF" id="PIRSF004486">
    <property type="entry name" value="MraW"/>
    <property type="match status" value="1"/>
</dbReference>
<dbReference type="GO" id="GO:0070475">
    <property type="term" value="P:rRNA base methylation"/>
    <property type="evidence" value="ECO:0007669"/>
    <property type="project" value="UniProtKB-UniRule"/>
</dbReference>
<gene>
    <name evidence="6" type="primary">rsmH</name>
    <name evidence="7" type="ORF">DealDRAFT_1354</name>
</gene>
<feature type="binding site" evidence="6">
    <location>
        <position position="54"/>
    </location>
    <ligand>
        <name>S-adenosyl-L-methionine</name>
        <dbReference type="ChEBI" id="CHEBI:59789"/>
    </ligand>
</feature>
<keyword evidence="5 6" id="KW-0949">S-adenosyl-L-methionine</keyword>
<evidence type="ECO:0000313" key="7">
    <source>
        <dbReference type="EMBL" id="EEG77634.1"/>
    </source>
</evidence>
<evidence type="ECO:0000313" key="8">
    <source>
        <dbReference type="Proteomes" id="UP000006443"/>
    </source>
</evidence>
<dbReference type="GO" id="GO:0005737">
    <property type="term" value="C:cytoplasm"/>
    <property type="evidence" value="ECO:0007669"/>
    <property type="project" value="UniProtKB-SubCell"/>
</dbReference>
<sequence>MMQFSHEPVLLQETLSALAPRPGEVFVDGTVGGGGHSRAILEKITPHGRLIAIDQDKNALAAAKETLAPWREHVTFVHNNFANLQDVLESEGVQKVDGILLDIGVSSHQLDEGERGFSFNTEAPLDMRMNRDKGVTAAQLVNELDAEELTRILRDYGEELWARRIAEFMVARRKNHGPIETTGQLVDVIKAAIPARARRRGPHPARRTFQALRIAVNDELGVLERAVNDGIDCLKTGGRLAVITFHSLEDRMVKKIFQHRAAGCQCPPGLPQCACGNQAHVKILTGKPVQAKEDELERNPRARSAKLRAVIKVLNGREGE</sequence>
<evidence type="ECO:0000256" key="2">
    <source>
        <dbReference type="ARBA" id="ARBA00022552"/>
    </source>
</evidence>
<dbReference type="EMBL" id="ACJM01000006">
    <property type="protein sequence ID" value="EEG77634.1"/>
    <property type="molecule type" value="Genomic_DNA"/>
</dbReference>
<keyword evidence="2 6" id="KW-0698">rRNA processing</keyword>
<accession>C0GFU5</accession>
<keyword evidence="6" id="KW-0963">Cytoplasm</keyword>